<accession>A0A4Y4C1C9</accession>
<dbReference type="Proteomes" id="UP000319986">
    <property type="component" value="Unassembled WGS sequence"/>
</dbReference>
<evidence type="ECO:0000313" key="9">
    <source>
        <dbReference type="EMBL" id="GEC84863.1"/>
    </source>
</evidence>
<protein>
    <recommendedName>
        <fullName evidence="11">Sec-independent protein translocase protein TatB</fullName>
    </recommendedName>
</protein>
<feature type="compositionally biased region" description="Acidic residues" evidence="8">
    <location>
        <begin position="99"/>
        <end position="114"/>
    </location>
</feature>
<dbReference type="PRINTS" id="PR01506">
    <property type="entry name" value="TATBPROTEIN"/>
</dbReference>
<keyword evidence="2" id="KW-0813">Transport</keyword>
<keyword evidence="3" id="KW-0812">Transmembrane</keyword>
<dbReference type="EMBL" id="BJNT01000002">
    <property type="protein sequence ID" value="GEC84863.1"/>
    <property type="molecule type" value="Genomic_DNA"/>
</dbReference>
<keyword evidence="7" id="KW-0472">Membrane</keyword>
<evidence type="ECO:0000256" key="8">
    <source>
        <dbReference type="SAM" id="MobiDB-lite"/>
    </source>
</evidence>
<evidence type="ECO:0008006" key="11">
    <source>
        <dbReference type="Google" id="ProtNLM"/>
    </source>
</evidence>
<dbReference type="InterPro" id="IPR003369">
    <property type="entry name" value="TatA/B/E"/>
</dbReference>
<reference evidence="9 10" key="1">
    <citation type="submission" date="2019-06" db="EMBL/GenBank/DDBJ databases">
        <title>Whole genome shotgun sequence of Corynebacterium variabile NBRC 15286.</title>
        <authorList>
            <person name="Hosoyama A."/>
            <person name="Uohara A."/>
            <person name="Ohji S."/>
            <person name="Ichikawa N."/>
        </authorList>
    </citation>
    <scope>NUCLEOTIDE SEQUENCE [LARGE SCALE GENOMIC DNA]</scope>
    <source>
        <strain evidence="9 10">NBRC 15286</strain>
    </source>
</reference>
<gene>
    <name evidence="9" type="ORF">CVA01_01770</name>
</gene>
<keyword evidence="5" id="KW-1133">Transmembrane helix</keyword>
<comment type="caution">
    <text evidence="9">The sequence shown here is derived from an EMBL/GenBank/DDBJ whole genome shotgun (WGS) entry which is preliminary data.</text>
</comment>
<dbReference type="Pfam" id="PF02416">
    <property type="entry name" value="TatA_B_E"/>
    <property type="match status" value="1"/>
</dbReference>
<feature type="compositionally biased region" description="Low complexity" evidence="8">
    <location>
        <begin position="86"/>
        <end position="95"/>
    </location>
</feature>
<feature type="region of interest" description="Disordered" evidence="8">
    <location>
        <begin position="78"/>
        <end position="172"/>
    </location>
</feature>
<feature type="compositionally biased region" description="Basic and acidic residues" evidence="8">
    <location>
        <begin position="138"/>
        <end position="147"/>
    </location>
</feature>
<keyword evidence="6" id="KW-0811">Translocation</keyword>
<dbReference type="GO" id="GO:0016020">
    <property type="term" value="C:membrane"/>
    <property type="evidence" value="ECO:0007669"/>
    <property type="project" value="UniProtKB-ARBA"/>
</dbReference>
<evidence type="ECO:0000313" key="10">
    <source>
        <dbReference type="Proteomes" id="UP000319986"/>
    </source>
</evidence>
<evidence type="ECO:0000256" key="5">
    <source>
        <dbReference type="ARBA" id="ARBA00022989"/>
    </source>
</evidence>
<comment type="subcellular location">
    <subcellularLocation>
        <location evidence="1">Membrane</location>
        <topology evidence="1">Single-pass membrane protein</topology>
    </subcellularLocation>
</comment>
<organism evidence="9 10">
    <name type="scientific">Corynebacterium variabile</name>
    <dbReference type="NCBI Taxonomy" id="1727"/>
    <lineage>
        <taxon>Bacteria</taxon>
        <taxon>Bacillati</taxon>
        <taxon>Actinomycetota</taxon>
        <taxon>Actinomycetes</taxon>
        <taxon>Mycobacteriales</taxon>
        <taxon>Corynebacteriaceae</taxon>
        <taxon>Corynebacterium</taxon>
    </lineage>
</organism>
<evidence type="ECO:0000256" key="1">
    <source>
        <dbReference type="ARBA" id="ARBA00004167"/>
    </source>
</evidence>
<proteinExistence type="predicted"/>
<name>A0A4Y4C1C9_9CORY</name>
<dbReference type="RefSeq" id="WP_141327885.1">
    <property type="nucleotide sequence ID" value="NZ_BJNT01000002.1"/>
</dbReference>
<feature type="compositionally biased region" description="Acidic residues" evidence="8">
    <location>
        <begin position="148"/>
        <end position="157"/>
    </location>
</feature>
<evidence type="ECO:0000256" key="4">
    <source>
        <dbReference type="ARBA" id="ARBA00022927"/>
    </source>
</evidence>
<dbReference type="Gene3D" id="1.20.5.3310">
    <property type="match status" value="1"/>
</dbReference>
<keyword evidence="4" id="KW-0653">Protein transport</keyword>
<evidence type="ECO:0000256" key="2">
    <source>
        <dbReference type="ARBA" id="ARBA00022448"/>
    </source>
</evidence>
<dbReference type="GeneID" id="82886345"/>
<dbReference type="GO" id="GO:0015031">
    <property type="term" value="P:protein transport"/>
    <property type="evidence" value="ECO:0007669"/>
    <property type="project" value="UniProtKB-KW"/>
</dbReference>
<evidence type="ECO:0000256" key="6">
    <source>
        <dbReference type="ARBA" id="ARBA00023010"/>
    </source>
</evidence>
<evidence type="ECO:0000256" key="3">
    <source>
        <dbReference type="ARBA" id="ARBA00022692"/>
    </source>
</evidence>
<sequence length="172" mass="18494">MLGLSLEKLILIGIIAAVVIGPERLPRYAAKLGELIRSFRDFTAASKAKAESELGISINTAEWNRQVRQYDPRTIVKDAWTGDVTPAGAPAPEGATVDDPAEGPDEEPTEEPAEEPAPAMRERWVVVGGSSGHPIRRKILEPVPVEKPEDEPDDEPTESTTSESVTLDSASA</sequence>
<evidence type="ECO:0000256" key="7">
    <source>
        <dbReference type="ARBA" id="ARBA00023136"/>
    </source>
</evidence>
<dbReference type="AlphaFoldDB" id="A0A4Y4C1C9"/>